<protein>
    <submittedName>
        <fullName evidence="3">HNH endonuclease family protein</fullName>
    </submittedName>
</protein>
<organism evidence="3 4">
    <name type="scientific">Streptomyces viridiviolaceus</name>
    <dbReference type="NCBI Taxonomy" id="68282"/>
    <lineage>
        <taxon>Bacteria</taxon>
        <taxon>Bacillati</taxon>
        <taxon>Actinomycetota</taxon>
        <taxon>Actinomycetes</taxon>
        <taxon>Kitasatosporales</taxon>
        <taxon>Streptomycetaceae</taxon>
        <taxon>Streptomyces</taxon>
    </lineage>
</organism>
<evidence type="ECO:0000259" key="2">
    <source>
        <dbReference type="Pfam" id="PF07510"/>
    </source>
</evidence>
<keyword evidence="4" id="KW-1185">Reference proteome</keyword>
<feature type="chain" id="PRO_5045496901" evidence="1">
    <location>
        <begin position="33"/>
        <end position="232"/>
    </location>
</feature>
<accession>A0ABW2E534</accession>
<keyword evidence="3" id="KW-0255">Endonuclease</keyword>
<dbReference type="EMBL" id="JBHSYM010000048">
    <property type="protein sequence ID" value="MFC7014359.1"/>
    <property type="molecule type" value="Genomic_DNA"/>
</dbReference>
<dbReference type="PANTHER" id="PTHR24094:SF15">
    <property type="entry name" value="AMP-DEPENDENT SYNTHETASE_LIGASE DOMAIN-CONTAINING PROTEIN-RELATED"/>
    <property type="match status" value="1"/>
</dbReference>
<keyword evidence="3" id="KW-0540">Nuclease</keyword>
<reference evidence="4" key="1">
    <citation type="journal article" date="2019" name="Int. J. Syst. Evol. Microbiol.">
        <title>The Global Catalogue of Microorganisms (GCM) 10K type strain sequencing project: providing services to taxonomists for standard genome sequencing and annotation.</title>
        <authorList>
            <consortium name="The Broad Institute Genomics Platform"/>
            <consortium name="The Broad Institute Genome Sequencing Center for Infectious Disease"/>
            <person name="Wu L."/>
            <person name="Ma J."/>
        </authorList>
    </citation>
    <scope>NUCLEOTIDE SEQUENCE [LARGE SCALE GENOMIC DNA]</scope>
    <source>
        <strain evidence="4">JCM 4855</strain>
    </source>
</reference>
<feature type="signal peptide" evidence="1">
    <location>
        <begin position="1"/>
        <end position="32"/>
    </location>
</feature>
<gene>
    <name evidence="3" type="ORF">ACFQMH_22060</name>
</gene>
<name>A0ABW2E534_9ACTN</name>
<evidence type="ECO:0000256" key="1">
    <source>
        <dbReference type="SAM" id="SignalP"/>
    </source>
</evidence>
<dbReference type="RefSeq" id="WP_189880965.1">
    <property type="nucleotide sequence ID" value="NZ_BMWA01000064.1"/>
</dbReference>
<dbReference type="Pfam" id="PF07510">
    <property type="entry name" value="GmrSD_C"/>
    <property type="match status" value="1"/>
</dbReference>
<dbReference type="InterPro" id="IPR011089">
    <property type="entry name" value="GmrSD_C"/>
</dbReference>
<dbReference type="GO" id="GO:0004519">
    <property type="term" value="F:endonuclease activity"/>
    <property type="evidence" value="ECO:0007669"/>
    <property type="project" value="UniProtKB-KW"/>
</dbReference>
<proteinExistence type="predicted"/>
<evidence type="ECO:0000313" key="3">
    <source>
        <dbReference type="EMBL" id="MFC7014359.1"/>
    </source>
</evidence>
<feature type="domain" description="GmrSD restriction endonucleases C-terminal" evidence="2">
    <location>
        <begin position="122"/>
        <end position="214"/>
    </location>
</feature>
<keyword evidence="3" id="KW-0378">Hydrolase</keyword>
<sequence>MAETAQVRVKTGRCWRRGGWLAAAVLTLSALAGTAPAHSAAAADEITLPLSQAIAQLPVAVEDRTGYDRNREFGSGWTDEDRDGCNTRQEVLLAEAVTPPAVTGRCTLSGGSWYSWYDEQTVTATDIDHVVPLAEAWDSGAKFWTRDKRVAYANYLNDPRHLEAVSQRSNRQKSDQDVAEWLPVESARCRYLNYWVPIKLSWSLAVDTAELDALNALAAGCPDSDITYTPVP</sequence>
<dbReference type="Proteomes" id="UP001596409">
    <property type="component" value="Unassembled WGS sequence"/>
</dbReference>
<evidence type="ECO:0000313" key="4">
    <source>
        <dbReference type="Proteomes" id="UP001596409"/>
    </source>
</evidence>
<keyword evidence="1" id="KW-0732">Signal</keyword>
<comment type="caution">
    <text evidence="3">The sequence shown here is derived from an EMBL/GenBank/DDBJ whole genome shotgun (WGS) entry which is preliminary data.</text>
</comment>
<dbReference type="PANTHER" id="PTHR24094">
    <property type="entry name" value="SECRETED PROTEIN"/>
    <property type="match status" value="1"/>
</dbReference>